<dbReference type="EMBL" id="AZBU02000003">
    <property type="protein sequence ID" value="TKR87756.1"/>
    <property type="molecule type" value="Genomic_DNA"/>
</dbReference>
<evidence type="ECO:0000256" key="1">
    <source>
        <dbReference type="SAM" id="Phobius"/>
    </source>
</evidence>
<reference evidence="2 3" key="1">
    <citation type="journal article" date="2015" name="Genome Biol.">
        <title>Comparative genomics of Steinernema reveals deeply conserved gene regulatory networks.</title>
        <authorList>
            <person name="Dillman A.R."/>
            <person name="Macchietto M."/>
            <person name="Porter C.F."/>
            <person name="Rogers A."/>
            <person name="Williams B."/>
            <person name="Antoshechkin I."/>
            <person name="Lee M.M."/>
            <person name="Goodwin Z."/>
            <person name="Lu X."/>
            <person name="Lewis E.E."/>
            <person name="Goodrich-Blair H."/>
            <person name="Stock S.P."/>
            <person name="Adams B.J."/>
            <person name="Sternberg P.W."/>
            <person name="Mortazavi A."/>
        </authorList>
    </citation>
    <scope>NUCLEOTIDE SEQUENCE [LARGE SCALE GENOMIC DNA]</scope>
    <source>
        <strain evidence="2 3">ALL</strain>
    </source>
</reference>
<feature type="transmembrane region" description="Helical" evidence="1">
    <location>
        <begin position="62"/>
        <end position="84"/>
    </location>
</feature>
<protein>
    <recommendedName>
        <fullName evidence="4">G-protein coupled receptors family 1 profile domain-containing protein</fullName>
    </recommendedName>
</protein>
<organism evidence="2 3">
    <name type="scientific">Steinernema carpocapsae</name>
    <name type="common">Entomopathogenic nematode</name>
    <dbReference type="NCBI Taxonomy" id="34508"/>
    <lineage>
        <taxon>Eukaryota</taxon>
        <taxon>Metazoa</taxon>
        <taxon>Ecdysozoa</taxon>
        <taxon>Nematoda</taxon>
        <taxon>Chromadorea</taxon>
        <taxon>Rhabditida</taxon>
        <taxon>Tylenchina</taxon>
        <taxon>Panagrolaimomorpha</taxon>
        <taxon>Strongyloidoidea</taxon>
        <taxon>Steinernematidae</taxon>
        <taxon>Steinernema</taxon>
    </lineage>
</organism>
<evidence type="ECO:0000313" key="2">
    <source>
        <dbReference type="EMBL" id="TKR87756.1"/>
    </source>
</evidence>
<keyword evidence="1" id="KW-1133">Transmembrane helix</keyword>
<name>A0A4U5NWA6_STECR</name>
<reference evidence="2 3" key="2">
    <citation type="journal article" date="2019" name="G3 (Bethesda)">
        <title>Hybrid Assembly of the Genome of the Entomopathogenic Nematode Steinernema carpocapsae Identifies the X-Chromosome.</title>
        <authorList>
            <person name="Serra L."/>
            <person name="Macchietto M."/>
            <person name="Macias-Munoz A."/>
            <person name="McGill C.J."/>
            <person name="Rodriguez I.M."/>
            <person name="Rodriguez B."/>
            <person name="Murad R."/>
            <person name="Mortazavi A."/>
        </authorList>
    </citation>
    <scope>NUCLEOTIDE SEQUENCE [LARGE SCALE GENOMIC DNA]</scope>
    <source>
        <strain evidence="2 3">ALL</strain>
    </source>
</reference>
<sequence>MDFTENSRNATFSEEIDSLLYTTFVFDACSSFFNALIIYQSLFRVRTSVCRYYALNHACASFAYSFFRFILNLTNITTVGRYFLYKGPRIESDLNDVTRFIHVFLFRYASNSYRILGLLVMLLTYLSYANPELCSRLVTPRSTRLLFWGSHVPCLAMCLLVVPRLTEDIHNRRFFIDTIDKKTYAFLMEKGIGLFLLIALTALYILVTSRHLFPNTNLILVLIFHAKARANGWKHQLH</sequence>
<feature type="transmembrane region" description="Helical" evidence="1">
    <location>
        <begin position="184"/>
        <end position="206"/>
    </location>
</feature>
<accession>A0A4U5NWA6</accession>
<evidence type="ECO:0008006" key="4">
    <source>
        <dbReference type="Google" id="ProtNLM"/>
    </source>
</evidence>
<feature type="transmembrane region" description="Helical" evidence="1">
    <location>
        <begin position="105"/>
        <end position="125"/>
    </location>
</feature>
<keyword evidence="1" id="KW-0472">Membrane</keyword>
<comment type="caution">
    <text evidence="2">The sequence shown here is derived from an EMBL/GenBank/DDBJ whole genome shotgun (WGS) entry which is preliminary data.</text>
</comment>
<proteinExistence type="predicted"/>
<dbReference type="AlphaFoldDB" id="A0A4U5NWA6"/>
<feature type="transmembrane region" description="Helical" evidence="1">
    <location>
        <begin position="145"/>
        <end position="163"/>
    </location>
</feature>
<gene>
    <name evidence="2" type="ORF">L596_012107</name>
</gene>
<feature type="transmembrane region" description="Helical" evidence="1">
    <location>
        <begin position="20"/>
        <end position="42"/>
    </location>
</feature>
<evidence type="ECO:0000313" key="3">
    <source>
        <dbReference type="Proteomes" id="UP000298663"/>
    </source>
</evidence>
<keyword evidence="3" id="KW-1185">Reference proteome</keyword>
<keyword evidence="1" id="KW-0812">Transmembrane</keyword>
<dbReference type="Proteomes" id="UP000298663">
    <property type="component" value="Unassembled WGS sequence"/>
</dbReference>